<organism evidence="1 2">
    <name type="scientific">Caldanaerobacter subterraneus</name>
    <dbReference type="NCBI Taxonomy" id="911092"/>
    <lineage>
        <taxon>Bacteria</taxon>
        <taxon>Bacillati</taxon>
        <taxon>Bacillota</taxon>
        <taxon>Clostridia</taxon>
        <taxon>Thermoanaerobacterales</taxon>
        <taxon>Thermoanaerobacteraceae</taxon>
        <taxon>Caldanaerobacter</taxon>
    </lineage>
</organism>
<dbReference type="Proteomes" id="UP000529861">
    <property type="component" value="Unassembled WGS sequence"/>
</dbReference>
<comment type="caution">
    <text evidence="1">The sequence shown here is derived from an EMBL/GenBank/DDBJ whole genome shotgun (WGS) entry which is preliminary data.</text>
</comment>
<protein>
    <submittedName>
        <fullName evidence="1">Uncharacterized protein</fullName>
    </submittedName>
</protein>
<dbReference type="Gene3D" id="6.20.20.10">
    <property type="match status" value="1"/>
</dbReference>
<evidence type="ECO:0000313" key="1">
    <source>
        <dbReference type="EMBL" id="NNG67319.1"/>
    </source>
</evidence>
<name>A0A7Y2L7N6_9THEO</name>
<proteinExistence type="predicted"/>
<dbReference type="EMBL" id="JABEQB010000025">
    <property type="protein sequence ID" value="NNG67319.1"/>
    <property type="molecule type" value="Genomic_DNA"/>
</dbReference>
<dbReference type="RefSeq" id="WP_170271170.1">
    <property type="nucleotide sequence ID" value="NZ_JABEQB010000025.1"/>
</dbReference>
<gene>
    <name evidence="1" type="ORF">HKI81_08815</name>
</gene>
<sequence>MLFKIKELKSEILSDPVEELTSRPDLAVERISGWCLQILDILEKIEMVLLGEEVVGENIGLKLEEECDLCKGQGKITHPDWLEYWDIYMSKKKEIEKNRPNLRWTEIDNAVKAELEKIGVTEPLDEPEEIVCPVCNGKGDVLTAHGKTLLYVLKKHWDEI</sequence>
<dbReference type="AlphaFoldDB" id="A0A7Y2L7N6"/>
<reference evidence="1 2" key="1">
    <citation type="submission" date="2020-04" db="EMBL/GenBank/DDBJ databases">
        <title>Draft genome sequence of Caldanaerobacter sunterraneus. strain 1523vc isolated from Griffin hot spring, Kamchatka, Russia.</title>
        <authorList>
            <person name="Toshchakov S.V."/>
            <person name="Podosokorskaya O.A."/>
            <person name="Kublanov I.V."/>
            <person name="Korzhenkov A."/>
            <person name="Patrushev M.V."/>
        </authorList>
    </citation>
    <scope>NUCLEOTIDE SEQUENCE [LARGE SCALE GENOMIC DNA]</scope>
    <source>
        <strain evidence="1 2">1523vc</strain>
    </source>
</reference>
<evidence type="ECO:0000313" key="2">
    <source>
        <dbReference type="Proteomes" id="UP000529861"/>
    </source>
</evidence>
<accession>A0A7Y2L7N6</accession>